<sequence>MNMTVDTASTKRSRTIPGTPLFDGDAASRGYALNAMCYSFNDAANREAFRADEDAYCARFGLTPAQRDAVAARDVLAMIAAGGNIYYLAKLAGIFGLNVQDVGAQQTGMTVEAFKQKLLQEAEN</sequence>
<dbReference type="InterPro" id="IPR011986">
    <property type="entry name" value="Xdiol_dOase_LigA"/>
</dbReference>
<dbReference type="EC" id="1.13.11.8" evidence="2"/>
<dbReference type="CDD" id="cd07925">
    <property type="entry name" value="LigA_like_1"/>
    <property type="match status" value="1"/>
</dbReference>
<evidence type="ECO:0000259" key="1">
    <source>
        <dbReference type="Pfam" id="PF07746"/>
    </source>
</evidence>
<evidence type="ECO:0000313" key="3">
    <source>
        <dbReference type="Proteomes" id="UP001138540"/>
    </source>
</evidence>
<dbReference type="SUPFAM" id="SSF48076">
    <property type="entry name" value="LigA subunit of an aromatic-ring-opening dioxygenase LigAB"/>
    <property type="match status" value="1"/>
</dbReference>
<keyword evidence="3" id="KW-1185">Reference proteome</keyword>
<keyword evidence="2" id="KW-0560">Oxidoreductase</keyword>
<gene>
    <name evidence="2" type="ORF">HNP60_003769</name>
</gene>
<dbReference type="Proteomes" id="UP001138540">
    <property type="component" value="Unassembled WGS sequence"/>
</dbReference>
<comment type="caution">
    <text evidence="2">The sequence shown here is derived from an EMBL/GenBank/DDBJ whole genome shotgun (WGS) entry which is preliminary data.</text>
</comment>
<evidence type="ECO:0000313" key="2">
    <source>
        <dbReference type="EMBL" id="MBB5987795.1"/>
    </source>
</evidence>
<dbReference type="Gene3D" id="1.10.700.10">
    <property type="entry name" value="Dioxygenase LigAB, LigA subunit"/>
    <property type="match status" value="1"/>
</dbReference>
<dbReference type="GO" id="GO:0018579">
    <property type="term" value="F:protocatechuate 4,5-dioxygenase activity"/>
    <property type="evidence" value="ECO:0007669"/>
    <property type="project" value="UniProtKB-EC"/>
</dbReference>
<accession>A0ABR6NKJ5</accession>
<reference evidence="2 3" key="1">
    <citation type="submission" date="2020-08" db="EMBL/GenBank/DDBJ databases">
        <title>Exploring microbial biodiversity for novel pathways involved in the catabolism of aromatic compounds derived from lignin.</title>
        <authorList>
            <person name="Elkins J."/>
        </authorList>
    </citation>
    <scope>NUCLEOTIDE SEQUENCE [LARGE SCALE GENOMIC DNA]</scope>
    <source>
        <strain evidence="2 3">B1D3A</strain>
    </source>
</reference>
<organism evidence="2 3">
    <name type="scientific">Sphingobium lignivorans</name>
    <dbReference type="NCBI Taxonomy" id="2735886"/>
    <lineage>
        <taxon>Bacteria</taxon>
        <taxon>Pseudomonadati</taxon>
        <taxon>Pseudomonadota</taxon>
        <taxon>Alphaproteobacteria</taxon>
        <taxon>Sphingomonadales</taxon>
        <taxon>Sphingomonadaceae</taxon>
        <taxon>Sphingobium</taxon>
    </lineage>
</organism>
<protein>
    <submittedName>
        <fullName evidence="2">Protocatechuate 4,5-dioxygenase alpha chain</fullName>
        <ecNumber evidence="2">1.13.11.8</ecNumber>
    </submittedName>
</protein>
<dbReference type="RefSeq" id="WP_184156445.1">
    <property type="nucleotide sequence ID" value="NZ_JACHKA010000001.1"/>
</dbReference>
<dbReference type="Pfam" id="PF07746">
    <property type="entry name" value="LigA"/>
    <property type="match status" value="1"/>
</dbReference>
<dbReference type="EMBL" id="JACHKA010000001">
    <property type="protein sequence ID" value="MBB5987795.1"/>
    <property type="molecule type" value="Genomic_DNA"/>
</dbReference>
<dbReference type="InterPro" id="IPR036622">
    <property type="entry name" value="LigA_sf"/>
</dbReference>
<dbReference type="NCBIfam" id="NF009918">
    <property type="entry name" value="PRK13378.1"/>
    <property type="match status" value="1"/>
</dbReference>
<proteinExistence type="predicted"/>
<feature type="domain" description="Extradiol ring-cleavage dioxygenase LigAB LigA subunit" evidence="1">
    <location>
        <begin position="33"/>
        <end position="118"/>
    </location>
</feature>
<name>A0ABR6NKJ5_9SPHN</name>